<evidence type="ECO:0000313" key="8">
    <source>
        <dbReference type="Proteomes" id="UP000325440"/>
    </source>
</evidence>
<dbReference type="InterPro" id="IPR036236">
    <property type="entry name" value="Znf_C2H2_sf"/>
</dbReference>
<sequence length="353" mass="40884">MISRQNHRRNCLKLNDYTFERVRTFRFLGADINENANNHEELIKQSTNSKSTINSEGETPQFESVLTGNVNQSPECTINSEGETPQFGSVLTGNVNQPSDYIHYSEGEVEQPNTQTPELINGCMFISIMTIEIDPMELISHKKPHLRNKSYTCNICRITFNSKSDLISHIMKYLQKIHICIMCNKPFTQANAIKCQIKTDIEKRCKVCKKSLTQLISLKQHKLIHTGEKPYKCNECRKSFRDKSGFTKHLKTHTGEKPFKCNVCAISFSQSSSLKVHKLIHTDEKPHKCNECKKSFRLKSHLTSYIWIRDSEKYFKCNFCEKSFCHLNSLKRHKLNHTGEKPFKCNVFVKSFT</sequence>
<keyword evidence="8" id="KW-1185">Reference proteome</keyword>
<dbReference type="GO" id="GO:0006355">
    <property type="term" value="P:regulation of DNA-templated transcription"/>
    <property type="evidence" value="ECO:0007669"/>
    <property type="project" value="UniProtKB-ARBA"/>
</dbReference>
<dbReference type="EMBL" id="CABPRJ010000962">
    <property type="protein sequence ID" value="VVC33023.1"/>
    <property type="molecule type" value="Genomic_DNA"/>
</dbReference>
<keyword evidence="1" id="KW-0479">Metal-binding</keyword>
<feature type="domain" description="C2H2-type" evidence="6">
    <location>
        <begin position="203"/>
        <end position="230"/>
    </location>
</feature>
<dbReference type="PROSITE" id="PS00028">
    <property type="entry name" value="ZINC_FINGER_C2H2_1"/>
    <property type="match status" value="4"/>
</dbReference>
<dbReference type="InterPro" id="IPR050331">
    <property type="entry name" value="Zinc_finger"/>
</dbReference>
<dbReference type="Proteomes" id="UP000325440">
    <property type="component" value="Unassembled WGS sequence"/>
</dbReference>
<evidence type="ECO:0000256" key="2">
    <source>
        <dbReference type="ARBA" id="ARBA00022737"/>
    </source>
</evidence>
<evidence type="ECO:0000259" key="6">
    <source>
        <dbReference type="PROSITE" id="PS50157"/>
    </source>
</evidence>
<dbReference type="SUPFAM" id="SSF57667">
    <property type="entry name" value="beta-beta-alpha zinc fingers"/>
    <property type="match status" value="4"/>
</dbReference>
<dbReference type="OrthoDB" id="654211at2759"/>
<organism evidence="7 8">
    <name type="scientific">Cinara cedri</name>
    <dbReference type="NCBI Taxonomy" id="506608"/>
    <lineage>
        <taxon>Eukaryota</taxon>
        <taxon>Metazoa</taxon>
        <taxon>Ecdysozoa</taxon>
        <taxon>Arthropoda</taxon>
        <taxon>Hexapoda</taxon>
        <taxon>Insecta</taxon>
        <taxon>Pterygota</taxon>
        <taxon>Neoptera</taxon>
        <taxon>Paraneoptera</taxon>
        <taxon>Hemiptera</taxon>
        <taxon>Sternorrhyncha</taxon>
        <taxon>Aphidomorpha</taxon>
        <taxon>Aphidoidea</taxon>
        <taxon>Aphididae</taxon>
        <taxon>Lachninae</taxon>
        <taxon>Cinara</taxon>
    </lineage>
</organism>
<dbReference type="FunFam" id="3.30.160.60:FF:002343">
    <property type="entry name" value="Zinc finger protein 33A"/>
    <property type="match status" value="1"/>
</dbReference>
<dbReference type="Pfam" id="PF00096">
    <property type="entry name" value="zf-C2H2"/>
    <property type="match status" value="2"/>
</dbReference>
<dbReference type="FunFam" id="3.30.160.60:FF:000624">
    <property type="entry name" value="zinc finger protein 697"/>
    <property type="match status" value="1"/>
</dbReference>
<dbReference type="SMART" id="SM00355">
    <property type="entry name" value="ZnF_C2H2"/>
    <property type="match status" value="5"/>
</dbReference>
<dbReference type="PANTHER" id="PTHR16515:SF58">
    <property type="entry name" value="ZINC FINGER PROTEIN 22"/>
    <property type="match status" value="1"/>
</dbReference>
<keyword evidence="4" id="KW-0862">Zinc</keyword>
<feature type="domain" description="C2H2-type" evidence="6">
    <location>
        <begin position="287"/>
        <end position="314"/>
    </location>
</feature>
<protein>
    <submittedName>
        <fullName evidence="7">Zinc finger C2H2-type</fullName>
    </submittedName>
</protein>
<dbReference type="Pfam" id="PF12874">
    <property type="entry name" value="zf-met"/>
    <property type="match status" value="1"/>
</dbReference>
<name>A0A5E4MQ71_9HEMI</name>
<dbReference type="InterPro" id="IPR013087">
    <property type="entry name" value="Znf_C2H2_type"/>
</dbReference>
<keyword evidence="2" id="KW-0677">Repeat</keyword>
<dbReference type="Gene3D" id="3.30.160.60">
    <property type="entry name" value="Classic Zinc Finger"/>
    <property type="match status" value="6"/>
</dbReference>
<evidence type="ECO:0000256" key="1">
    <source>
        <dbReference type="ARBA" id="ARBA00022723"/>
    </source>
</evidence>
<accession>A0A5E4MQ71</accession>
<dbReference type="PANTHER" id="PTHR16515">
    <property type="entry name" value="PR DOMAIN ZINC FINGER PROTEIN"/>
    <property type="match status" value="1"/>
</dbReference>
<dbReference type="AlphaFoldDB" id="A0A5E4MQ71"/>
<feature type="domain" description="C2H2-type" evidence="6">
    <location>
        <begin position="151"/>
        <end position="178"/>
    </location>
</feature>
<reference evidence="7 8" key="1">
    <citation type="submission" date="2019-08" db="EMBL/GenBank/DDBJ databases">
        <authorList>
            <person name="Alioto T."/>
            <person name="Alioto T."/>
            <person name="Gomez Garrido J."/>
        </authorList>
    </citation>
    <scope>NUCLEOTIDE SEQUENCE [LARGE SCALE GENOMIC DNA]</scope>
</reference>
<proteinExistence type="predicted"/>
<feature type="domain" description="C2H2-type" evidence="6">
    <location>
        <begin position="231"/>
        <end position="258"/>
    </location>
</feature>
<evidence type="ECO:0000313" key="7">
    <source>
        <dbReference type="EMBL" id="VVC33023.1"/>
    </source>
</evidence>
<evidence type="ECO:0000256" key="4">
    <source>
        <dbReference type="ARBA" id="ARBA00022833"/>
    </source>
</evidence>
<dbReference type="GO" id="GO:0008270">
    <property type="term" value="F:zinc ion binding"/>
    <property type="evidence" value="ECO:0007669"/>
    <property type="project" value="UniProtKB-KW"/>
</dbReference>
<feature type="domain" description="C2H2-type" evidence="6">
    <location>
        <begin position="315"/>
        <end position="342"/>
    </location>
</feature>
<feature type="domain" description="C2H2-type" evidence="6">
    <location>
        <begin position="259"/>
        <end position="286"/>
    </location>
</feature>
<dbReference type="FunFam" id="3.30.160.60:FF:000557">
    <property type="entry name" value="zinc finger and SCAN domain-containing protein 29"/>
    <property type="match status" value="1"/>
</dbReference>
<evidence type="ECO:0000256" key="3">
    <source>
        <dbReference type="ARBA" id="ARBA00022771"/>
    </source>
</evidence>
<evidence type="ECO:0000256" key="5">
    <source>
        <dbReference type="PROSITE-ProRule" id="PRU00042"/>
    </source>
</evidence>
<dbReference type="GO" id="GO:0005634">
    <property type="term" value="C:nucleus"/>
    <property type="evidence" value="ECO:0007669"/>
    <property type="project" value="TreeGrafter"/>
</dbReference>
<dbReference type="PROSITE" id="PS50157">
    <property type="entry name" value="ZINC_FINGER_C2H2_2"/>
    <property type="match status" value="6"/>
</dbReference>
<keyword evidence="3 5" id="KW-0863">Zinc-finger</keyword>
<gene>
    <name evidence="7" type="ORF">CINCED_3A017621</name>
</gene>